<dbReference type="Pfam" id="PF00975">
    <property type="entry name" value="Thioesterase"/>
    <property type="match status" value="1"/>
</dbReference>
<protein>
    <recommendedName>
        <fullName evidence="1">Thioesterase domain-containing protein</fullName>
    </recommendedName>
</protein>
<name>A0A8H6SKP9_9AGAR</name>
<dbReference type="AlphaFoldDB" id="A0A8H6SKP9"/>
<organism evidence="2 3">
    <name type="scientific">Mycena indigotica</name>
    <dbReference type="NCBI Taxonomy" id="2126181"/>
    <lineage>
        <taxon>Eukaryota</taxon>
        <taxon>Fungi</taxon>
        <taxon>Dikarya</taxon>
        <taxon>Basidiomycota</taxon>
        <taxon>Agaricomycotina</taxon>
        <taxon>Agaricomycetes</taxon>
        <taxon>Agaricomycetidae</taxon>
        <taxon>Agaricales</taxon>
        <taxon>Marasmiineae</taxon>
        <taxon>Mycenaceae</taxon>
        <taxon>Mycena</taxon>
    </lineage>
</organism>
<comment type="caution">
    <text evidence="2">The sequence shown here is derived from an EMBL/GenBank/DDBJ whole genome shotgun (WGS) entry which is preliminary data.</text>
</comment>
<dbReference type="EMBL" id="JACAZF010000006">
    <property type="protein sequence ID" value="KAF7301129.1"/>
    <property type="molecule type" value="Genomic_DNA"/>
</dbReference>
<evidence type="ECO:0000313" key="3">
    <source>
        <dbReference type="Proteomes" id="UP000636479"/>
    </source>
</evidence>
<feature type="domain" description="Thioesterase" evidence="1">
    <location>
        <begin position="1"/>
        <end position="168"/>
    </location>
</feature>
<dbReference type="Gene3D" id="3.40.50.1820">
    <property type="entry name" value="alpha/beta hydrolase"/>
    <property type="match status" value="1"/>
</dbReference>
<keyword evidence="3" id="KW-1185">Reference proteome</keyword>
<gene>
    <name evidence="2" type="ORF">MIND_00677200</name>
</gene>
<dbReference type="RefSeq" id="XP_037219129.1">
    <property type="nucleotide sequence ID" value="XM_037363485.1"/>
</dbReference>
<proteinExistence type="predicted"/>
<dbReference type="GeneID" id="59346001"/>
<dbReference type="InterPro" id="IPR029058">
    <property type="entry name" value="AB_hydrolase_fold"/>
</dbReference>
<dbReference type="SUPFAM" id="SSF53474">
    <property type="entry name" value="alpha/beta-Hydrolases"/>
    <property type="match status" value="1"/>
</dbReference>
<dbReference type="InterPro" id="IPR001031">
    <property type="entry name" value="Thioesterase"/>
</dbReference>
<sequence>MAKAYAVSILSTTPGPVLLGGWSFGGVVAYEIALQLTAQGIQVKGIILIDSPSPINHTPLTPPLINHILTLENPNIHNAKSAALIQKQFSSSSEMLSRYVPHATASLCPPLVLLRSVEGFSPSNGDKIQVPKWLEDRTDLQTSVAGWESLAHCTVKVLDIPGHHFSAFHPSNVSIL</sequence>
<dbReference type="Proteomes" id="UP000636479">
    <property type="component" value="Unassembled WGS sequence"/>
</dbReference>
<dbReference type="OrthoDB" id="329835at2759"/>
<accession>A0A8H6SKP9</accession>
<evidence type="ECO:0000259" key="1">
    <source>
        <dbReference type="Pfam" id="PF00975"/>
    </source>
</evidence>
<reference evidence="2" key="1">
    <citation type="submission" date="2020-05" db="EMBL/GenBank/DDBJ databases">
        <title>Mycena genomes resolve the evolution of fungal bioluminescence.</title>
        <authorList>
            <person name="Tsai I.J."/>
        </authorList>
    </citation>
    <scope>NUCLEOTIDE SEQUENCE</scope>
    <source>
        <strain evidence="2">171206Taipei</strain>
    </source>
</reference>
<evidence type="ECO:0000313" key="2">
    <source>
        <dbReference type="EMBL" id="KAF7301129.1"/>
    </source>
</evidence>